<accession>A0A3N0VEZ2</accession>
<evidence type="ECO:0000256" key="5">
    <source>
        <dbReference type="ARBA" id="ARBA00023136"/>
    </source>
</evidence>
<protein>
    <submittedName>
        <fullName evidence="8">PLDc_N domain-containing protein</fullName>
    </submittedName>
</protein>
<feature type="transmembrane region" description="Helical" evidence="6">
    <location>
        <begin position="6"/>
        <end position="26"/>
    </location>
</feature>
<dbReference type="InParanoid" id="A0A3N0VEZ2"/>
<evidence type="ECO:0000256" key="2">
    <source>
        <dbReference type="ARBA" id="ARBA00022475"/>
    </source>
</evidence>
<reference evidence="8 9" key="1">
    <citation type="submission" date="2018-10" db="EMBL/GenBank/DDBJ databases">
        <authorList>
            <person name="Chen W.-M."/>
        </authorList>
    </citation>
    <scope>NUCLEOTIDE SEQUENCE [LARGE SCALE GENOMIC DNA]</scope>
    <source>
        <strain evidence="8 9">THS-13</strain>
    </source>
</reference>
<evidence type="ECO:0000313" key="9">
    <source>
        <dbReference type="Proteomes" id="UP000282106"/>
    </source>
</evidence>
<dbReference type="GO" id="GO:0005886">
    <property type="term" value="C:plasma membrane"/>
    <property type="evidence" value="ECO:0007669"/>
    <property type="project" value="UniProtKB-SubCell"/>
</dbReference>
<keyword evidence="4 6" id="KW-1133">Transmembrane helix</keyword>
<name>A0A3N0VEZ2_9GAMM</name>
<gene>
    <name evidence="8" type="ORF">ED208_07755</name>
</gene>
<evidence type="ECO:0000256" key="4">
    <source>
        <dbReference type="ARBA" id="ARBA00022989"/>
    </source>
</evidence>
<feature type="transmembrane region" description="Helical" evidence="6">
    <location>
        <begin position="38"/>
        <end position="59"/>
    </location>
</feature>
<evidence type="ECO:0000259" key="7">
    <source>
        <dbReference type="Pfam" id="PF13396"/>
    </source>
</evidence>
<sequence>MSINLGGGYGGLFGLLVLAADLYALFSIFSSSETVGKKVVWTLLVLFLPVLGFIIWWLAGPRARAG</sequence>
<evidence type="ECO:0000256" key="6">
    <source>
        <dbReference type="SAM" id="Phobius"/>
    </source>
</evidence>
<comment type="subcellular location">
    <subcellularLocation>
        <location evidence="1">Cell membrane</location>
        <topology evidence="1">Multi-pass membrane protein</topology>
    </subcellularLocation>
</comment>
<comment type="caution">
    <text evidence="8">The sequence shown here is derived from an EMBL/GenBank/DDBJ whole genome shotgun (WGS) entry which is preliminary data.</text>
</comment>
<evidence type="ECO:0000256" key="3">
    <source>
        <dbReference type="ARBA" id="ARBA00022692"/>
    </source>
</evidence>
<feature type="domain" description="Cardiolipin synthase N-terminal" evidence="7">
    <location>
        <begin position="20"/>
        <end position="61"/>
    </location>
</feature>
<keyword evidence="9" id="KW-1185">Reference proteome</keyword>
<dbReference type="AlphaFoldDB" id="A0A3N0VEZ2"/>
<dbReference type="RefSeq" id="WP_123211323.1">
    <property type="nucleotide sequence ID" value="NZ_RJVO01000003.1"/>
</dbReference>
<dbReference type="Proteomes" id="UP000282106">
    <property type="component" value="Unassembled WGS sequence"/>
</dbReference>
<evidence type="ECO:0000256" key="1">
    <source>
        <dbReference type="ARBA" id="ARBA00004651"/>
    </source>
</evidence>
<keyword evidence="2" id="KW-1003">Cell membrane</keyword>
<proteinExistence type="predicted"/>
<keyword evidence="5 6" id="KW-0472">Membrane</keyword>
<dbReference type="EMBL" id="RJVO01000003">
    <property type="protein sequence ID" value="ROH90868.1"/>
    <property type="molecule type" value="Genomic_DNA"/>
</dbReference>
<dbReference type="InterPro" id="IPR027379">
    <property type="entry name" value="CLS_N"/>
</dbReference>
<organism evidence="8 9">
    <name type="scientific">Stagnimonas aquatica</name>
    <dbReference type="NCBI Taxonomy" id="2689987"/>
    <lineage>
        <taxon>Bacteria</taxon>
        <taxon>Pseudomonadati</taxon>
        <taxon>Pseudomonadota</taxon>
        <taxon>Gammaproteobacteria</taxon>
        <taxon>Nevskiales</taxon>
        <taxon>Nevskiaceae</taxon>
        <taxon>Stagnimonas</taxon>
    </lineage>
</organism>
<evidence type="ECO:0000313" key="8">
    <source>
        <dbReference type="EMBL" id="ROH90868.1"/>
    </source>
</evidence>
<dbReference type="Pfam" id="PF13396">
    <property type="entry name" value="PLDc_N"/>
    <property type="match status" value="1"/>
</dbReference>
<keyword evidence="3 6" id="KW-0812">Transmembrane</keyword>